<keyword evidence="2" id="KW-1185">Reference proteome</keyword>
<accession>A0A5K7YK60</accession>
<organism evidence="1 2">
    <name type="scientific">Desulfosarcina alkanivorans</name>
    <dbReference type="NCBI Taxonomy" id="571177"/>
    <lineage>
        <taxon>Bacteria</taxon>
        <taxon>Pseudomonadati</taxon>
        <taxon>Thermodesulfobacteriota</taxon>
        <taxon>Desulfobacteria</taxon>
        <taxon>Desulfobacterales</taxon>
        <taxon>Desulfosarcinaceae</taxon>
        <taxon>Desulfosarcina</taxon>
    </lineage>
</organism>
<evidence type="ECO:0008006" key="3">
    <source>
        <dbReference type="Google" id="ProtNLM"/>
    </source>
</evidence>
<protein>
    <recommendedName>
        <fullName evidence="3">Pterin-binding domain-containing protein</fullName>
    </recommendedName>
</protein>
<gene>
    <name evidence="1" type="ORF">DSCA_21790</name>
</gene>
<dbReference type="InterPro" id="IPR011005">
    <property type="entry name" value="Dihydropteroate_synth-like_sf"/>
</dbReference>
<evidence type="ECO:0000313" key="1">
    <source>
        <dbReference type="EMBL" id="BBO68249.1"/>
    </source>
</evidence>
<evidence type="ECO:0000313" key="2">
    <source>
        <dbReference type="Proteomes" id="UP000427906"/>
    </source>
</evidence>
<sequence length="71" mass="7432">MIIIGELINASRKAIKAAIEAQDAAAIQQVATEQAEAGADYLDVNAGIFVDPLGQPPVGGRHFRGGVHQHD</sequence>
<proteinExistence type="predicted"/>
<dbReference type="AlphaFoldDB" id="A0A5K7YK60"/>
<dbReference type="Proteomes" id="UP000427906">
    <property type="component" value="Chromosome"/>
</dbReference>
<dbReference type="Gene3D" id="3.20.20.20">
    <property type="entry name" value="Dihydropteroate synthase-like"/>
    <property type="match status" value="1"/>
</dbReference>
<name>A0A5K7YK60_9BACT</name>
<dbReference type="KEGG" id="dalk:DSCA_21790"/>
<dbReference type="RefSeq" id="WP_231716445.1">
    <property type="nucleotide sequence ID" value="NZ_AP021874.1"/>
</dbReference>
<reference evidence="1 2" key="1">
    <citation type="submission" date="2019-11" db="EMBL/GenBank/DDBJ databases">
        <title>Comparative genomics of hydrocarbon-degrading Desulfosarcina strains.</title>
        <authorList>
            <person name="Watanabe M."/>
            <person name="Kojima H."/>
            <person name="Fukui M."/>
        </authorList>
    </citation>
    <scope>NUCLEOTIDE SEQUENCE [LARGE SCALE GENOMIC DNA]</scope>
    <source>
        <strain evidence="1 2">PL12</strain>
    </source>
</reference>
<dbReference type="EMBL" id="AP021874">
    <property type="protein sequence ID" value="BBO68249.1"/>
    <property type="molecule type" value="Genomic_DNA"/>
</dbReference>
<dbReference type="SUPFAM" id="SSF51717">
    <property type="entry name" value="Dihydropteroate synthetase-like"/>
    <property type="match status" value="1"/>
</dbReference>